<reference evidence="1 2" key="1">
    <citation type="submission" date="2016-10" db="EMBL/GenBank/DDBJ databases">
        <authorList>
            <person name="de Groot N.N."/>
        </authorList>
    </citation>
    <scope>NUCLEOTIDE SEQUENCE [LARGE SCALE GENOMIC DNA]</scope>
    <source>
        <strain evidence="1 2">DSM 15893</strain>
    </source>
</reference>
<protein>
    <submittedName>
        <fullName evidence="1">Uncharacterized protein</fullName>
    </submittedName>
</protein>
<organism evidence="1 2">
    <name type="scientific">Enterovibrio norvegicus DSM 15893</name>
    <dbReference type="NCBI Taxonomy" id="1121869"/>
    <lineage>
        <taxon>Bacteria</taxon>
        <taxon>Pseudomonadati</taxon>
        <taxon>Pseudomonadota</taxon>
        <taxon>Gammaproteobacteria</taxon>
        <taxon>Vibrionales</taxon>
        <taxon>Vibrionaceae</taxon>
        <taxon>Enterovibrio</taxon>
    </lineage>
</organism>
<evidence type="ECO:0000313" key="1">
    <source>
        <dbReference type="EMBL" id="SFQ38718.1"/>
    </source>
</evidence>
<sequence length="145" mass="16380">MNLILENTEQVKCFTYMLDVFSALRISCTDYDWYISDIETNGYLFDEGWYSGDSLDSLIQGNQIQFIWAVFSAFPAGTKFDVVASPYVDGNPDYWNGSNPAPQLDRALFEIGCWDSSATILVGVPSQLAENFMSVYTDTRMLTRS</sequence>
<dbReference type="Proteomes" id="UP000182692">
    <property type="component" value="Unassembled WGS sequence"/>
</dbReference>
<dbReference type="EMBL" id="FOWR01000093">
    <property type="protein sequence ID" value="SFQ38718.1"/>
    <property type="molecule type" value="Genomic_DNA"/>
</dbReference>
<proteinExistence type="predicted"/>
<gene>
    <name evidence="1" type="ORF">SAMN03084138_04930</name>
</gene>
<accession>A0A1I5Y3F0</accession>
<evidence type="ECO:0000313" key="2">
    <source>
        <dbReference type="Proteomes" id="UP000182692"/>
    </source>
</evidence>
<dbReference type="AlphaFoldDB" id="A0A1I5Y3F0"/>
<name>A0A1I5Y3F0_9GAMM</name>